<dbReference type="SUPFAM" id="SSF57362">
    <property type="entry name" value="BPTI-like"/>
    <property type="match status" value="1"/>
</dbReference>
<proteinExistence type="predicted"/>
<dbReference type="InterPro" id="IPR052861">
    <property type="entry name" value="BPTI/Kunitz_domain"/>
</dbReference>
<sequence>MGEKNPPVPYVPQSKMFLWTAVVLIFASAVPTFAQYECTSELTFGKACSQNKTSTKWFFDSKLSFCYPYQFLGCDEGSNSFESSDICLESCKPADQFSCGGNTDADGVCFSPGDSGCKKGTDCVMGGTIGFCCNKATQDEWNKEHSPTCTKGSVVQFKQWFGITPLIGRNCTHKFCPAGSTCIQGKWTAHCCQ</sequence>
<organism evidence="3 4">
    <name type="scientific">Caenorhabditis nigoni</name>
    <dbReference type="NCBI Taxonomy" id="1611254"/>
    <lineage>
        <taxon>Eukaryota</taxon>
        <taxon>Metazoa</taxon>
        <taxon>Ecdysozoa</taxon>
        <taxon>Nematoda</taxon>
        <taxon>Chromadorea</taxon>
        <taxon>Rhabditida</taxon>
        <taxon>Rhabditina</taxon>
        <taxon>Rhabditomorpha</taxon>
        <taxon>Rhabditoidea</taxon>
        <taxon>Rhabditidae</taxon>
        <taxon>Peloderinae</taxon>
        <taxon>Caenorhabditis</taxon>
    </lineage>
</organism>
<accession>A0A2G5SRZ8</accession>
<dbReference type="AlphaFoldDB" id="A0A2G5SRZ8"/>
<gene>
    <name evidence="3" type="primary">Cni-C02F12.5</name>
    <name evidence="3" type="synonym">Cnig_chr_X.g23931</name>
    <name evidence="3" type="ORF">B9Z55_023931</name>
</gene>
<dbReference type="Proteomes" id="UP000230233">
    <property type="component" value="Chromosome X"/>
</dbReference>
<protein>
    <recommendedName>
        <fullName evidence="2">BPTI/Kunitz inhibitor domain-containing protein</fullName>
    </recommendedName>
</protein>
<dbReference type="SMART" id="SM00131">
    <property type="entry name" value="KU"/>
    <property type="match status" value="1"/>
</dbReference>
<feature type="chain" id="PRO_5013754488" description="BPTI/Kunitz inhibitor domain-containing protein" evidence="1">
    <location>
        <begin position="35"/>
        <end position="193"/>
    </location>
</feature>
<keyword evidence="1" id="KW-0732">Signal</keyword>
<comment type="caution">
    <text evidence="3">The sequence shown here is derived from an EMBL/GenBank/DDBJ whole genome shotgun (WGS) entry which is preliminary data.</text>
</comment>
<feature type="signal peptide" evidence="1">
    <location>
        <begin position="1"/>
        <end position="34"/>
    </location>
</feature>
<evidence type="ECO:0000313" key="4">
    <source>
        <dbReference type="Proteomes" id="UP000230233"/>
    </source>
</evidence>
<dbReference type="STRING" id="1611254.A0A2G5SRZ8"/>
<dbReference type="GO" id="GO:0004867">
    <property type="term" value="F:serine-type endopeptidase inhibitor activity"/>
    <property type="evidence" value="ECO:0007669"/>
    <property type="project" value="InterPro"/>
</dbReference>
<evidence type="ECO:0000313" key="3">
    <source>
        <dbReference type="EMBL" id="PIC17830.1"/>
    </source>
</evidence>
<keyword evidence="4" id="KW-1185">Reference proteome</keyword>
<evidence type="ECO:0000256" key="1">
    <source>
        <dbReference type="SAM" id="SignalP"/>
    </source>
</evidence>
<feature type="domain" description="BPTI/Kunitz inhibitor" evidence="2">
    <location>
        <begin position="38"/>
        <end position="91"/>
    </location>
</feature>
<dbReference type="Pfam" id="PF00014">
    <property type="entry name" value="Kunitz_BPTI"/>
    <property type="match status" value="1"/>
</dbReference>
<reference evidence="4" key="1">
    <citation type="submission" date="2017-10" db="EMBL/GenBank/DDBJ databases">
        <title>Rapid genome shrinkage in a self-fertile nematode reveals novel sperm competition proteins.</title>
        <authorList>
            <person name="Yin D."/>
            <person name="Schwarz E.M."/>
            <person name="Thomas C.G."/>
            <person name="Felde R.L."/>
            <person name="Korf I.F."/>
            <person name="Cutter A.D."/>
            <person name="Schartner C.M."/>
            <person name="Ralston E.J."/>
            <person name="Meyer B.J."/>
            <person name="Haag E.S."/>
        </authorList>
    </citation>
    <scope>NUCLEOTIDE SEQUENCE [LARGE SCALE GENOMIC DNA]</scope>
    <source>
        <strain evidence="4">JU1422</strain>
    </source>
</reference>
<dbReference type="OrthoDB" id="4473401at2759"/>
<dbReference type="PANTHER" id="PTHR47248">
    <property type="entry name" value="PROTEIN CBG06772"/>
    <property type="match status" value="1"/>
</dbReference>
<evidence type="ECO:0000259" key="2">
    <source>
        <dbReference type="PROSITE" id="PS50279"/>
    </source>
</evidence>
<dbReference type="InterPro" id="IPR002223">
    <property type="entry name" value="Kunitz_BPTI"/>
</dbReference>
<dbReference type="PROSITE" id="PS50279">
    <property type="entry name" value="BPTI_KUNITZ_2"/>
    <property type="match status" value="1"/>
</dbReference>
<dbReference type="PANTHER" id="PTHR47248:SF8">
    <property type="entry name" value="BPTI_KUNITZ INHIBITOR DOMAIN-CONTAINING PROTEIN-RELATED"/>
    <property type="match status" value="1"/>
</dbReference>
<dbReference type="InterPro" id="IPR036880">
    <property type="entry name" value="Kunitz_BPTI_sf"/>
</dbReference>
<name>A0A2G5SRZ8_9PELO</name>
<dbReference type="Gene3D" id="4.10.410.10">
    <property type="entry name" value="Pancreatic trypsin inhibitor Kunitz domain"/>
    <property type="match status" value="1"/>
</dbReference>
<dbReference type="EMBL" id="PDUG01000006">
    <property type="protein sequence ID" value="PIC17830.1"/>
    <property type="molecule type" value="Genomic_DNA"/>
</dbReference>